<evidence type="ECO:0000256" key="1">
    <source>
        <dbReference type="SAM" id="MobiDB-lite"/>
    </source>
</evidence>
<comment type="caution">
    <text evidence="4">The sequence shown here is derived from an EMBL/GenBank/DDBJ whole genome shotgun (WGS) entry which is preliminary data.</text>
</comment>
<keyword evidence="5" id="KW-1185">Reference proteome</keyword>
<evidence type="ECO:0000313" key="5">
    <source>
        <dbReference type="Proteomes" id="UP000265520"/>
    </source>
</evidence>
<dbReference type="InterPro" id="IPR013103">
    <property type="entry name" value="RVT_2"/>
</dbReference>
<feature type="compositionally biased region" description="Pro residues" evidence="1">
    <location>
        <begin position="94"/>
        <end position="112"/>
    </location>
</feature>
<accession>A0A392MXM8</accession>
<name>A0A392MXM8_9FABA</name>
<proteinExistence type="predicted"/>
<dbReference type="EMBL" id="LXQA010022407">
    <property type="protein sequence ID" value="MCH92306.1"/>
    <property type="molecule type" value="Genomic_DNA"/>
</dbReference>
<dbReference type="SUPFAM" id="SSF56672">
    <property type="entry name" value="DNA/RNA polymerases"/>
    <property type="match status" value="1"/>
</dbReference>
<evidence type="ECO:0000259" key="2">
    <source>
        <dbReference type="Pfam" id="PF07727"/>
    </source>
</evidence>
<feature type="non-terminal residue" evidence="4">
    <location>
        <position position="355"/>
    </location>
</feature>
<feature type="domain" description="Retroviral polymerase SH3-like" evidence="3">
    <location>
        <begin position="8"/>
        <end position="70"/>
    </location>
</feature>
<protein>
    <submittedName>
        <fullName evidence="4">Retrovirus-related Pol polyprotein from transposon TNT 1-94</fullName>
    </submittedName>
</protein>
<reference evidence="4 5" key="1">
    <citation type="journal article" date="2018" name="Front. Plant Sci.">
        <title>Red Clover (Trifolium pratense) and Zigzag Clover (T. medium) - A Picture of Genomic Similarities and Differences.</title>
        <authorList>
            <person name="Dluhosova J."/>
            <person name="Istvanek J."/>
            <person name="Nedelnik J."/>
            <person name="Repkova J."/>
        </authorList>
    </citation>
    <scope>NUCLEOTIDE SEQUENCE [LARGE SCALE GENOMIC DNA]</scope>
    <source>
        <strain evidence="5">cv. 10/8</strain>
        <tissue evidence="4">Leaf</tissue>
    </source>
</reference>
<organism evidence="4 5">
    <name type="scientific">Trifolium medium</name>
    <dbReference type="NCBI Taxonomy" id="97028"/>
    <lineage>
        <taxon>Eukaryota</taxon>
        <taxon>Viridiplantae</taxon>
        <taxon>Streptophyta</taxon>
        <taxon>Embryophyta</taxon>
        <taxon>Tracheophyta</taxon>
        <taxon>Spermatophyta</taxon>
        <taxon>Magnoliopsida</taxon>
        <taxon>eudicotyledons</taxon>
        <taxon>Gunneridae</taxon>
        <taxon>Pentapetalae</taxon>
        <taxon>rosids</taxon>
        <taxon>fabids</taxon>
        <taxon>Fabales</taxon>
        <taxon>Fabaceae</taxon>
        <taxon>Papilionoideae</taxon>
        <taxon>50 kb inversion clade</taxon>
        <taxon>NPAAA clade</taxon>
        <taxon>Hologalegina</taxon>
        <taxon>IRL clade</taxon>
        <taxon>Trifolieae</taxon>
        <taxon>Trifolium</taxon>
    </lineage>
</organism>
<dbReference type="InterPro" id="IPR057670">
    <property type="entry name" value="SH3_retrovirus"/>
</dbReference>
<feature type="region of interest" description="Disordered" evidence="1">
    <location>
        <begin position="92"/>
        <end position="125"/>
    </location>
</feature>
<dbReference type="AlphaFoldDB" id="A0A392MXM8"/>
<gene>
    <name evidence="4" type="ORF">A2U01_0013243</name>
</gene>
<feature type="compositionally biased region" description="Polar residues" evidence="1">
    <location>
        <begin position="113"/>
        <end position="125"/>
    </location>
</feature>
<feature type="domain" description="Reverse transcriptase Ty1/copia-type" evidence="2">
    <location>
        <begin position="245"/>
        <end position="350"/>
    </location>
</feature>
<dbReference type="Pfam" id="PF07727">
    <property type="entry name" value="RVT_2"/>
    <property type="match status" value="1"/>
</dbReference>
<sequence length="355" mass="39874">MDLKVFGSLCFASTLSQGRTKLDLKAHKCIFLGFKPGTKGYILYNLETFHTFISRNVVFHEHVFPYTPPSPPTDTSTPISHSVFDFLLDSHSPHPQPSSAPHQLPNPEPSPINLPSVTSPNLEPSVVESSQLPLIPYQINTDIDQQDDTIHENRRRSQRIHKPPGYLTDFHCSIGKSTLSIQPQNGKSTPYPLSSVLSYHSLNPPYRNFVLAISQISEPTSYTQAAKSKEWIQAMDNELKALADNKTWILTDLPSGKVPIGCRWVYKVKYHADGSIERYKARLVAKGYTQQEGVDYFDTFSPVAKLTTVRLLLALAAAQHWHIQQLDVNNAFLHGDLDEEVYMKLPPGVHSSYPN</sequence>
<dbReference type="Proteomes" id="UP000265520">
    <property type="component" value="Unassembled WGS sequence"/>
</dbReference>
<evidence type="ECO:0000313" key="4">
    <source>
        <dbReference type="EMBL" id="MCH92306.1"/>
    </source>
</evidence>
<dbReference type="Pfam" id="PF25597">
    <property type="entry name" value="SH3_retrovirus"/>
    <property type="match status" value="1"/>
</dbReference>
<evidence type="ECO:0000259" key="3">
    <source>
        <dbReference type="Pfam" id="PF25597"/>
    </source>
</evidence>
<dbReference type="InterPro" id="IPR043502">
    <property type="entry name" value="DNA/RNA_pol_sf"/>
</dbReference>